<dbReference type="SUPFAM" id="SSF56112">
    <property type="entry name" value="Protein kinase-like (PK-like)"/>
    <property type="match status" value="1"/>
</dbReference>
<dbReference type="Proteomes" id="UP001500466">
    <property type="component" value="Unassembled WGS sequence"/>
</dbReference>
<dbReference type="PANTHER" id="PTHR43289">
    <property type="entry name" value="MITOGEN-ACTIVATED PROTEIN KINASE KINASE KINASE 20-RELATED"/>
    <property type="match status" value="1"/>
</dbReference>
<gene>
    <name evidence="7" type="ORF">GCM10023205_69690</name>
</gene>
<feature type="binding site" evidence="5">
    <location>
        <position position="48"/>
    </location>
    <ligand>
        <name>ATP</name>
        <dbReference type="ChEBI" id="CHEBI:30616"/>
    </ligand>
</feature>
<evidence type="ECO:0000256" key="2">
    <source>
        <dbReference type="ARBA" id="ARBA00022741"/>
    </source>
</evidence>
<evidence type="ECO:0000256" key="5">
    <source>
        <dbReference type="PROSITE-ProRule" id="PRU10141"/>
    </source>
</evidence>
<keyword evidence="2 5" id="KW-0547">Nucleotide-binding</keyword>
<dbReference type="InterPro" id="IPR017441">
    <property type="entry name" value="Protein_kinase_ATP_BS"/>
</dbReference>
<name>A0ABP9I6F3_9ACTN</name>
<protein>
    <recommendedName>
        <fullName evidence="6">Protein kinase domain-containing protein</fullName>
    </recommendedName>
</protein>
<dbReference type="Gene3D" id="3.30.200.20">
    <property type="entry name" value="Phosphorylase Kinase, domain 1"/>
    <property type="match status" value="1"/>
</dbReference>
<accession>A0ABP9I6F3</accession>
<keyword evidence="1" id="KW-0808">Transferase</keyword>
<dbReference type="PROSITE" id="PS00108">
    <property type="entry name" value="PROTEIN_KINASE_ST"/>
    <property type="match status" value="1"/>
</dbReference>
<dbReference type="CDD" id="cd14014">
    <property type="entry name" value="STKc_PknB_like"/>
    <property type="match status" value="1"/>
</dbReference>
<dbReference type="Pfam" id="PF00069">
    <property type="entry name" value="Pkinase"/>
    <property type="match status" value="1"/>
</dbReference>
<dbReference type="Gene3D" id="1.10.510.10">
    <property type="entry name" value="Transferase(Phosphotransferase) domain 1"/>
    <property type="match status" value="1"/>
</dbReference>
<dbReference type="PANTHER" id="PTHR43289:SF34">
    <property type="entry name" value="SERINE_THREONINE-PROTEIN KINASE YBDM-RELATED"/>
    <property type="match status" value="1"/>
</dbReference>
<dbReference type="InterPro" id="IPR008271">
    <property type="entry name" value="Ser/Thr_kinase_AS"/>
</dbReference>
<sequence>MLFAPWFAVDPEDPARIGPFRVTARLGAGGMGHVFLARSATGRWVAVKTIRPELAGDPAFRDRFAQEARAAARVNGMFTAPVLGSDPDGPVPWIATAYIAAPSLHLLTADAGPLRTDTVLWLTAGIAEALQSIHAAGVVHRDLKPANVLLDEQGPRVIDFGLVHALGGRAATAGTTAVGTPSFMAPEQVHGRPVTAKADVYALGQTALYLATGAAAPTGQLPAELPEPLRGIVADCLRPVPHKRPTPAALIRTLGDAVDLTAHRDTEGWLDPRGRALVRRFREALLPVPAPGAADGSMAAATKAASTAPPALTVSAPEPRAVRYAALRSFTHPATAAEVACAARHDTAAALARADRHHEARKAFRALHAQTTRDFGPWHPQTVFALLGHVHMTGAMGWCGAARDQVGTAADRAARALGRTDVRTLLLRGEHTYWTGHSGDPETAAHALELLTADCTGHYPLALAARTERALWLGVAGDPARAVRQLSHLVDECRRTLGDGSDVALYAMNAYAHWLGVSGDPQRAARLYGELLAWVVTGLPATDPYPGSVRTRWEHWRRVGVEAASEVLVGE</sequence>
<dbReference type="RefSeq" id="WP_345679812.1">
    <property type="nucleotide sequence ID" value="NZ_BAABHS010000036.1"/>
</dbReference>
<dbReference type="PROSITE" id="PS50011">
    <property type="entry name" value="PROTEIN_KINASE_DOM"/>
    <property type="match status" value="1"/>
</dbReference>
<proteinExistence type="predicted"/>
<feature type="domain" description="Protein kinase" evidence="6">
    <location>
        <begin position="20"/>
        <end position="270"/>
    </location>
</feature>
<keyword evidence="4 5" id="KW-0067">ATP-binding</keyword>
<organism evidence="7 8">
    <name type="scientific">Yinghuangia aomiensis</name>
    <dbReference type="NCBI Taxonomy" id="676205"/>
    <lineage>
        <taxon>Bacteria</taxon>
        <taxon>Bacillati</taxon>
        <taxon>Actinomycetota</taxon>
        <taxon>Actinomycetes</taxon>
        <taxon>Kitasatosporales</taxon>
        <taxon>Streptomycetaceae</taxon>
        <taxon>Yinghuangia</taxon>
    </lineage>
</organism>
<evidence type="ECO:0000259" key="6">
    <source>
        <dbReference type="PROSITE" id="PS50011"/>
    </source>
</evidence>
<reference evidence="8" key="1">
    <citation type="journal article" date="2019" name="Int. J. Syst. Evol. Microbiol.">
        <title>The Global Catalogue of Microorganisms (GCM) 10K type strain sequencing project: providing services to taxonomists for standard genome sequencing and annotation.</title>
        <authorList>
            <consortium name="The Broad Institute Genomics Platform"/>
            <consortium name="The Broad Institute Genome Sequencing Center for Infectious Disease"/>
            <person name="Wu L."/>
            <person name="Ma J."/>
        </authorList>
    </citation>
    <scope>NUCLEOTIDE SEQUENCE [LARGE SCALE GENOMIC DNA]</scope>
    <source>
        <strain evidence="8">JCM 17986</strain>
    </source>
</reference>
<dbReference type="InterPro" id="IPR011009">
    <property type="entry name" value="Kinase-like_dom_sf"/>
</dbReference>
<dbReference type="Gene3D" id="1.25.40.10">
    <property type="entry name" value="Tetratricopeptide repeat domain"/>
    <property type="match status" value="1"/>
</dbReference>
<comment type="caution">
    <text evidence="7">The sequence shown here is derived from an EMBL/GenBank/DDBJ whole genome shotgun (WGS) entry which is preliminary data.</text>
</comment>
<evidence type="ECO:0000313" key="8">
    <source>
        <dbReference type="Proteomes" id="UP001500466"/>
    </source>
</evidence>
<evidence type="ECO:0000256" key="1">
    <source>
        <dbReference type="ARBA" id="ARBA00022679"/>
    </source>
</evidence>
<evidence type="ECO:0000256" key="3">
    <source>
        <dbReference type="ARBA" id="ARBA00022777"/>
    </source>
</evidence>
<dbReference type="SMART" id="SM00220">
    <property type="entry name" value="S_TKc"/>
    <property type="match status" value="1"/>
</dbReference>
<evidence type="ECO:0000256" key="4">
    <source>
        <dbReference type="ARBA" id="ARBA00022840"/>
    </source>
</evidence>
<dbReference type="InterPro" id="IPR000719">
    <property type="entry name" value="Prot_kinase_dom"/>
</dbReference>
<dbReference type="PROSITE" id="PS00107">
    <property type="entry name" value="PROTEIN_KINASE_ATP"/>
    <property type="match status" value="1"/>
</dbReference>
<evidence type="ECO:0000313" key="7">
    <source>
        <dbReference type="EMBL" id="GAA4988752.1"/>
    </source>
</evidence>
<keyword evidence="3" id="KW-0418">Kinase</keyword>
<dbReference type="EMBL" id="BAABHS010000036">
    <property type="protein sequence ID" value="GAA4988752.1"/>
    <property type="molecule type" value="Genomic_DNA"/>
</dbReference>
<keyword evidence="8" id="KW-1185">Reference proteome</keyword>
<dbReference type="InterPro" id="IPR011990">
    <property type="entry name" value="TPR-like_helical_dom_sf"/>
</dbReference>